<proteinExistence type="predicted"/>
<keyword evidence="2" id="KW-1185">Reference proteome</keyword>
<accession>A0A072PAM7</accession>
<dbReference type="STRING" id="1182545.A0A072PAM7"/>
<reference evidence="1 2" key="1">
    <citation type="submission" date="2013-03" db="EMBL/GenBank/DDBJ databases">
        <title>The Genome Sequence of Exophiala aquamarina CBS 119918.</title>
        <authorList>
            <consortium name="The Broad Institute Genomics Platform"/>
            <person name="Cuomo C."/>
            <person name="de Hoog S."/>
            <person name="Gorbushina A."/>
            <person name="Walker B."/>
            <person name="Young S.K."/>
            <person name="Zeng Q."/>
            <person name="Gargeya S."/>
            <person name="Fitzgerald M."/>
            <person name="Haas B."/>
            <person name="Abouelleil A."/>
            <person name="Allen A.W."/>
            <person name="Alvarado L."/>
            <person name="Arachchi H.M."/>
            <person name="Berlin A.M."/>
            <person name="Chapman S.B."/>
            <person name="Gainer-Dewar J."/>
            <person name="Goldberg J."/>
            <person name="Griggs A."/>
            <person name="Gujja S."/>
            <person name="Hansen M."/>
            <person name="Howarth C."/>
            <person name="Imamovic A."/>
            <person name="Ireland A."/>
            <person name="Larimer J."/>
            <person name="McCowan C."/>
            <person name="Murphy C."/>
            <person name="Pearson M."/>
            <person name="Poon T.W."/>
            <person name="Priest M."/>
            <person name="Roberts A."/>
            <person name="Saif S."/>
            <person name="Shea T."/>
            <person name="Sisk P."/>
            <person name="Sykes S."/>
            <person name="Wortman J."/>
            <person name="Nusbaum C."/>
            <person name="Birren B."/>
        </authorList>
    </citation>
    <scope>NUCLEOTIDE SEQUENCE [LARGE SCALE GENOMIC DNA]</scope>
    <source>
        <strain evidence="1 2">CBS 119918</strain>
    </source>
</reference>
<organism evidence="1 2">
    <name type="scientific">Exophiala aquamarina CBS 119918</name>
    <dbReference type="NCBI Taxonomy" id="1182545"/>
    <lineage>
        <taxon>Eukaryota</taxon>
        <taxon>Fungi</taxon>
        <taxon>Dikarya</taxon>
        <taxon>Ascomycota</taxon>
        <taxon>Pezizomycotina</taxon>
        <taxon>Eurotiomycetes</taxon>
        <taxon>Chaetothyriomycetidae</taxon>
        <taxon>Chaetothyriales</taxon>
        <taxon>Herpotrichiellaceae</taxon>
        <taxon>Exophiala</taxon>
    </lineage>
</organism>
<dbReference type="EMBL" id="AMGV01000005">
    <property type="protein sequence ID" value="KEF56782.1"/>
    <property type="molecule type" value="Genomic_DNA"/>
</dbReference>
<dbReference type="RefSeq" id="XP_013259372.1">
    <property type="nucleotide sequence ID" value="XM_013403918.1"/>
</dbReference>
<dbReference type="Proteomes" id="UP000027920">
    <property type="component" value="Unassembled WGS sequence"/>
</dbReference>
<sequence length="454" mass="51987">MDSANNKFETLSYPNIIPQTFLFNLKPRHEPKQEPSGFGTPPLRVRVCAQRIESLRNQLRFPHAIADSTLRWHLNYNNWELNCAAQSFWESEEATQAEAPTQRPARTVEQGRIFRIVDGADLMETTQRSRTQLIHNQPLRAAGQPPRHVPPHAESMSKAETGIPLHDREWILESLQGDLMGIIAAQVGTDNNLWLCPKFLVRHHYDLVIAVEEWMKTGGIPLVPAPLRRRSRKSIFRYSGVHPTNVKNPQRAINGAFKTFSTDPQPGALSQEDRVAVRRHSQRQLQRRMQNPAILRASGFQDYFKGARRGYLLNNRGLKNTPAYVASSDASKLWLEFVRDDGALNAQRFPSKFWIPTGRGKKQAAPFRWHDSHEPAQLHVEFDRFKSAHITRLNKWRAHRQASITSAGKKPNPLPFNKFELEWLTAQDAMNIEEQFYHEAGQDAQDSGIKNQGK</sequence>
<evidence type="ECO:0000313" key="1">
    <source>
        <dbReference type="EMBL" id="KEF56782.1"/>
    </source>
</evidence>
<dbReference type="OrthoDB" id="4147016at2759"/>
<dbReference type="GeneID" id="25281886"/>
<evidence type="ECO:0000313" key="2">
    <source>
        <dbReference type="Proteomes" id="UP000027920"/>
    </source>
</evidence>
<comment type="caution">
    <text evidence="1">The sequence shown here is derived from an EMBL/GenBank/DDBJ whole genome shotgun (WGS) entry which is preliminary data.</text>
</comment>
<name>A0A072PAM7_9EURO</name>
<dbReference type="HOGENOM" id="CLU_602742_0_0_1"/>
<dbReference type="VEuPathDB" id="FungiDB:A1O9_06972"/>
<protein>
    <submittedName>
        <fullName evidence="1">Uncharacterized protein</fullName>
    </submittedName>
</protein>
<dbReference type="AlphaFoldDB" id="A0A072PAM7"/>
<gene>
    <name evidence="1" type="ORF">A1O9_06972</name>
</gene>